<evidence type="ECO:0000313" key="2">
    <source>
        <dbReference type="Proteomes" id="UP000317010"/>
    </source>
</evidence>
<protein>
    <submittedName>
        <fullName evidence="1">Uncharacterized protein</fullName>
    </submittedName>
</protein>
<sequence length="140" mass="15998">MKKSIKKILLYSFATLLLLVAVLAVHIYFVYRPAPDQFTRVMARIDIKQQINQDDANKISAWMFHQKGVDHVLVNPQSNIVIFTFAPVKTSGDVIVKNFKTAFNFKAERFMPTADNLKHSCPVAASSYTYKVYKLITQII</sequence>
<comment type="caution">
    <text evidence="1">The sequence shown here is derived from an EMBL/GenBank/DDBJ whole genome shotgun (WGS) entry which is preliminary data.</text>
</comment>
<evidence type="ECO:0000313" key="1">
    <source>
        <dbReference type="EMBL" id="TWI95873.1"/>
    </source>
</evidence>
<name>A0A562TR12_9SPHI</name>
<organism evidence="1 2">
    <name type="scientific">Mucilaginibacter frigoritolerans</name>
    <dbReference type="NCBI Taxonomy" id="652788"/>
    <lineage>
        <taxon>Bacteria</taxon>
        <taxon>Pseudomonadati</taxon>
        <taxon>Bacteroidota</taxon>
        <taxon>Sphingobacteriia</taxon>
        <taxon>Sphingobacteriales</taxon>
        <taxon>Sphingobacteriaceae</taxon>
        <taxon>Mucilaginibacter</taxon>
    </lineage>
</organism>
<keyword evidence="2" id="KW-1185">Reference proteome</keyword>
<dbReference type="RefSeq" id="WP_144915578.1">
    <property type="nucleotide sequence ID" value="NZ_VLLI01000014.1"/>
</dbReference>
<dbReference type="AlphaFoldDB" id="A0A562TR12"/>
<dbReference type="Proteomes" id="UP000317010">
    <property type="component" value="Unassembled WGS sequence"/>
</dbReference>
<dbReference type="OrthoDB" id="793749at2"/>
<reference evidence="1 2" key="1">
    <citation type="submission" date="2019-07" db="EMBL/GenBank/DDBJ databases">
        <title>Genomic Encyclopedia of Archaeal and Bacterial Type Strains, Phase II (KMG-II): from individual species to whole genera.</title>
        <authorList>
            <person name="Goeker M."/>
        </authorList>
    </citation>
    <scope>NUCLEOTIDE SEQUENCE [LARGE SCALE GENOMIC DNA]</scope>
    <source>
        <strain evidence="1 2">ATCC BAA-1854</strain>
    </source>
</reference>
<accession>A0A562TR12</accession>
<dbReference type="EMBL" id="VLLI01000014">
    <property type="protein sequence ID" value="TWI95873.1"/>
    <property type="molecule type" value="Genomic_DNA"/>
</dbReference>
<proteinExistence type="predicted"/>
<gene>
    <name evidence="1" type="ORF">JN11_04148</name>
</gene>